<dbReference type="GO" id="GO:0005576">
    <property type="term" value="C:extracellular region"/>
    <property type="evidence" value="ECO:0007669"/>
    <property type="project" value="UniProtKB-SubCell"/>
</dbReference>
<evidence type="ECO:0000256" key="1">
    <source>
        <dbReference type="ARBA" id="ARBA00004613"/>
    </source>
</evidence>
<reference evidence="3 4" key="1">
    <citation type="journal article" date="2020" name="Microb. Ecol.">
        <title>Ecogenomics of the Marine Benthic Filamentous Cyanobacterium Adonisia.</title>
        <authorList>
            <person name="Walter J.M."/>
            <person name="Coutinho F.H."/>
            <person name="Leomil L."/>
            <person name="Hargreaves P.I."/>
            <person name="Campeao M.E."/>
            <person name="Vieira V.V."/>
            <person name="Silva B.S."/>
            <person name="Fistarol G.O."/>
            <person name="Salomon P.S."/>
            <person name="Sawabe T."/>
            <person name="Mino S."/>
            <person name="Hosokawa M."/>
            <person name="Miyashita H."/>
            <person name="Maruyama F."/>
            <person name="van Verk M.C."/>
            <person name="Dutilh B.E."/>
            <person name="Thompson C.C."/>
            <person name="Thompson F.L."/>
        </authorList>
    </citation>
    <scope>NUCLEOTIDE SEQUENCE [LARGE SCALE GENOMIC DNA]</scope>
    <source>
        <strain evidence="3 4">CCMR0082</strain>
    </source>
</reference>
<dbReference type="InterPro" id="IPR050557">
    <property type="entry name" value="RTX_toxin/Mannuronan_C5-epim"/>
</dbReference>
<dbReference type="AlphaFoldDB" id="A0A6M0S9R6"/>
<keyword evidence="2" id="KW-0964">Secreted</keyword>
<dbReference type="Gene3D" id="2.150.10.10">
    <property type="entry name" value="Serralysin-like metalloprotease, C-terminal"/>
    <property type="match status" value="4"/>
</dbReference>
<evidence type="ECO:0000256" key="2">
    <source>
        <dbReference type="ARBA" id="ARBA00022525"/>
    </source>
</evidence>
<comment type="subcellular location">
    <subcellularLocation>
        <location evidence="1">Secreted</location>
    </subcellularLocation>
</comment>
<sequence>MSTQGNASLIADIELALLAKIEEIIGDGGDNTLFGNREQNKLIGQAGNDTLRGRAGDDILLGGKGNDILFGGRDNDILLGGIGNDNLRGGKGNDSLLGGFGNDRLAGQAGDDIIIGDERLTAQDYDADGYLLDTTNALHGNDRLIGGDGNDFLQDQLGSDRLIGGAGDDVLVSISDANAPAENTRIVANQDDGNDVDKLVFAKKFYNPDGLAANDRLTGGAGADTFKFDILMNAPAAIYTQHLQDDGLVNWGMGAVAGENDNYHDHWVESIGRDTITDFSGTGGEGDQIIITGHTVTYKVIKELDERIVLGVYTDQGGDGVRGGGAHDLDVLGVINVKHDGNFNLANDVTVVKADLGAF</sequence>
<protein>
    <recommendedName>
        <fullName evidence="5">Calcium-binding protein</fullName>
    </recommendedName>
</protein>
<organism evidence="3 4">
    <name type="scientific">Adonisia turfae CCMR0082</name>
    <dbReference type="NCBI Taxonomy" id="2304604"/>
    <lineage>
        <taxon>Bacteria</taxon>
        <taxon>Bacillati</taxon>
        <taxon>Cyanobacteriota</taxon>
        <taxon>Adonisia</taxon>
        <taxon>Adonisia turfae</taxon>
    </lineage>
</organism>
<dbReference type="InterPro" id="IPR018511">
    <property type="entry name" value="Hemolysin-typ_Ca-bd_CS"/>
</dbReference>
<gene>
    <name evidence="3" type="ORF">D0962_21010</name>
</gene>
<dbReference type="PANTHER" id="PTHR38340">
    <property type="entry name" value="S-LAYER PROTEIN"/>
    <property type="match status" value="1"/>
</dbReference>
<evidence type="ECO:0008006" key="5">
    <source>
        <dbReference type="Google" id="ProtNLM"/>
    </source>
</evidence>
<accession>A0A6M0S9R6</accession>
<comment type="caution">
    <text evidence="3">The sequence shown here is derived from an EMBL/GenBank/DDBJ whole genome shotgun (WGS) entry which is preliminary data.</text>
</comment>
<dbReference type="Proteomes" id="UP000473574">
    <property type="component" value="Unassembled WGS sequence"/>
</dbReference>
<dbReference type="InterPro" id="IPR001343">
    <property type="entry name" value="Hemolysn_Ca-bd"/>
</dbReference>
<dbReference type="RefSeq" id="WP_163666171.1">
    <property type="nucleotide sequence ID" value="NZ_QZCE01000002.1"/>
</dbReference>
<proteinExistence type="predicted"/>
<dbReference type="Pfam" id="PF00353">
    <property type="entry name" value="HemolysinCabind"/>
    <property type="match status" value="4"/>
</dbReference>
<dbReference type="PROSITE" id="PS00330">
    <property type="entry name" value="HEMOLYSIN_CALCIUM"/>
    <property type="match status" value="4"/>
</dbReference>
<dbReference type="PANTHER" id="PTHR38340:SF1">
    <property type="entry name" value="S-LAYER PROTEIN"/>
    <property type="match status" value="1"/>
</dbReference>
<dbReference type="InterPro" id="IPR011049">
    <property type="entry name" value="Serralysin-like_metalloprot_C"/>
</dbReference>
<dbReference type="EMBL" id="QZCE01000002">
    <property type="protein sequence ID" value="NEZ65225.1"/>
    <property type="molecule type" value="Genomic_DNA"/>
</dbReference>
<dbReference type="GO" id="GO:0005509">
    <property type="term" value="F:calcium ion binding"/>
    <property type="evidence" value="ECO:0007669"/>
    <property type="project" value="InterPro"/>
</dbReference>
<evidence type="ECO:0000313" key="3">
    <source>
        <dbReference type="EMBL" id="NEZ65225.1"/>
    </source>
</evidence>
<dbReference type="PRINTS" id="PR00313">
    <property type="entry name" value="CABNDNGRPT"/>
</dbReference>
<dbReference type="SUPFAM" id="SSF51120">
    <property type="entry name" value="beta-Roll"/>
    <property type="match status" value="1"/>
</dbReference>
<name>A0A6M0S9R6_9CYAN</name>
<evidence type="ECO:0000313" key="4">
    <source>
        <dbReference type="Proteomes" id="UP000473574"/>
    </source>
</evidence>